<dbReference type="NCBIfam" id="TIGR00916">
    <property type="entry name" value="2A0604s01"/>
    <property type="match status" value="1"/>
</dbReference>
<evidence type="ECO:0000259" key="11">
    <source>
        <dbReference type="Pfam" id="PF21760"/>
    </source>
</evidence>
<feature type="domain" description="SecDF P1 head subdomain" evidence="12">
    <location>
        <begin position="241"/>
        <end position="345"/>
    </location>
</feature>
<keyword evidence="6 9" id="KW-1133">Transmembrane helix</keyword>
<evidence type="ECO:0000256" key="3">
    <source>
        <dbReference type="ARBA" id="ARBA00022475"/>
    </source>
</evidence>
<evidence type="ECO:0000256" key="7">
    <source>
        <dbReference type="ARBA" id="ARBA00023010"/>
    </source>
</evidence>
<accession>A0A7Y0E2T4</accession>
<feature type="transmembrane region" description="Helical" evidence="9">
    <location>
        <begin position="459"/>
        <end position="484"/>
    </location>
</feature>
<evidence type="ECO:0000313" key="13">
    <source>
        <dbReference type="EMBL" id="NMM46197.1"/>
    </source>
</evidence>
<dbReference type="SUPFAM" id="SSF82866">
    <property type="entry name" value="Multidrug efflux transporter AcrB transmembrane domain"/>
    <property type="match status" value="1"/>
</dbReference>
<dbReference type="PRINTS" id="PR00702">
    <property type="entry name" value="ACRIFLAVINRP"/>
</dbReference>
<dbReference type="RefSeq" id="WP_169626573.1">
    <property type="nucleotide sequence ID" value="NZ_JABBNT010000005.1"/>
</dbReference>
<evidence type="ECO:0000256" key="9">
    <source>
        <dbReference type="HAMAP-Rule" id="MF_01463"/>
    </source>
</evidence>
<keyword evidence="8 9" id="KW-0472">Membrane</keyword>
<keyword evidence="2 9" id="KW-0813">Transport</keyword>
<dbReference type="AlphaFoldDB" id="A0A7Y0E2T4"/>
<dbReference type="InterPro" id="IPR055344">
    <property type="entry name" value="SecD_SecF_C_bact"/>
</dbReference>
<organism evidence="13 14">
    <name type="scientific">Pacificispira spongiicola</name>
    <dbReference type="NCBI Taxonomy" id="2729598"/>
    <lineage>
        <taxon>Bacteria</taxon>
        <taxon>Pseudomonadati</taxon>
        <taxon>Pseudomonadota</taxon>
        <taxon>Alphaproteobacteria</taxon>
        <taxon>Rhodospirillales</taxon>
        <taxon>Rhodospirillaceae</taxon>
        <taxon>Pacificispira</taxon>
    </lineage>
</organism>
<keyword evidence="7 9" id="KW-0811">Translocation</keyword>
<evidence type="ECO:0000313" key="14">
    <source>
        <dbReference type="Proteomes" id="UP000539372"/>
    </source>
</evidence>
<sequence>MLQFPVWKKVLIAVIAVLGVLYALPNVTGKWAPSDDYPTWAPGKPMSLGLDLRGGAHMLVQVRTQDVVKERLGATADGLRIELRNAKVRASSFESDPDTLTISFSIRNVEDADATRQAIRDAAPEYDLTPLGDTRFRLTLPEDEVRALNDRTMAQSLEVVTRRVNAMGLTEPTIQRQGLDRILIQVPGLEDTAALKQILNAQARLTFHLVDFDKLPSAIQTNRAPPGYELMPSIEENADGTPERMYLVTKQVFVSGENLTNAQATFQQGQPVISFSFDSVGAQRFGKVTQENVGGFLAAVLDGKVVSAPRIQTAILGGNGVITGSFTLMKAQETALLLRAGALPAQMDTIEERTVGPGLGQDSIDAGSLASLIGLIAVVVFMAAYYGRFGIYANIALLLNLTLIIGLLSALGATLTLPGIAGIVLTVGMAVDANVLIFERIREETGLGRTVMNAVEAGYSRALTTIVDSNLTTLIAAVLLYSFGAGPIRGFAVTLAIGIVTSMFTAIMVTRLFVVMYIRSKRPDVLPIAAKPAKSTSGEA</sequence>
<comment type="function">
    <text evidence="9">Part of the Sec protein translocase complex. Interacts with the SecYEG preprotein conducting channel. SecDF uses the proton motive force (PMF) to complete protein translocation after the ATP-dependent function of SecA.</text>
</comment>
<keyword evidence="4 9" id="KW-0812">Transmembrane</keyword>
<proteinExistence type="inferred from homology"/>
<dbReference type="Pfam" id="PF22599">
    <property type="entry name" value="SecDF_P1_head"/>
    <property type="match status" value="1"/>
</dbReference>
<dbReference type="Gene3D" id="3.30.70.3400">
    <property type="match status" value="2"/>
</dbReference>
<feature type="transmembrane region" description="Helical" evidence="9">
    <location>
        <begin position="366"/>
        <end position="385"/>
    </location>
</feature>
<comment type="caution">
    <text evidence="9">Lacks conserved residue(s) required for the propagation of feature annotation.</text>
</comment>
<evidence type="ECO:0000256" key="1">
    <source>
        <dbReference type="ARBA" id="ARBA00004651"/>
    </source>
</evidence>
<dbReference type="Proteomes" id="UP000539372">
    <property type="component" value="Unassembled WGS sequence"/>
</dbReference>
<feature type="transmembrane region" description="Helical" evidence="9">
    <location>
        <begin position="490"/>
        <end position="514"/>
    </location>
</feature>
<keyword evidence="14" id="KW-1185">Reference proteome</keyword>
<feature type="domain" description="Protein translocase subunit SecDF P1" evidence="11">
    <location>
        <begin position="153"/>
        <end position="211"/>
    </location>
</feature>
<dbReference type="InterPro" id="IPR048631">
    <property type="entry name" value="SecD_1st"/>
</dbReference>
<evidence type="ECO:0000256" key="6">
    <source>
        <dbReference type="ARBA" id="ARBA00022989"/>
    </source>
</evidence>
<dbReference type="Gene3D" id="3.30.1360.200">
    <property type="match status" value="1"/>
</dbReference>
<dbReference type="InterPro" id="IPR005791">
    <property type="entry name" value="SecD"/>
</dbReference>
<dbReference type="NCBIfam" id="TIGR01129">
    <property type="entry name" value="secD"/>
    <property type="match status" value="1"/>
</dbReference>
<evidence type="ECO:0000256" key="4">
    <source>
        <dbReference type="ARBA" id="ARBA00022692"/>
    </source>
</evidence>
<dbReference type="Pfam" id="PF02355">
    <property type="entry name" value="SecD_SecF_C"/>
    <property type="match status" value="1"/>
</dbReference>
<gene>
    <name evidence="9 13" type="primary">secD</name>
    <name evidence="13" type="ORF">HH303_17025</name>
</gene>
<evidence type="ECO:0000256" key="5">
    <source>
        <dbReference type="ARBA" id="ARBA00022927"/>
    </source>
</evidence>
<dbReference type="InterPro" id="IPR022646">
    <property type="entry name" value="SecD/SecF_CS"/>
</dbReference>
<dbReference type="PANTHER" id="PTHR30081">
    <property type="entry name" value="PROTEIN-EXPORT MEMBRANE PROTEIN SEC"/>
    <property type="match status" value="1"/>
</dbReference>
<keyword evidence="3 9" id="KW-1003">Cell membrane</keyword>
<protein>
    <recommendedName>
        <fullName evidence="9">Protein translocase subunit SecD</fullName>
    </recommendedName>
</protein>
<dbReference type="Pfam" id="PF07549">
    <property type="entry name" value="Sec_GG"/>
    <property type="match status" value="1"/>
</dbReference>
<dbReference type="InterPro" id="IPR048634">
    <property type="entry name" value="SecD_SecF_C"/>
</dbReference>
<comment type="subcellular location">
    <subcellularLocation>
        <location evidence="1 9">Cell membrane</location>
        <topology evidence="1 9">Multi-pass membrane protein</topology>
    </subcellularLocation>
</comment>
<feature type="transmembrane region" description="Helical" evidence="9">
    <location>
        <begin position="392"/>
        <end position="413"/>
    </location>
</feature>
<comment type="similarity">
    <text evidence="9">Belongs to the SecD/SecF family. SecD subfamily.</text>
</comment>
<dbReference type="HAMAP" id="MF_01463_B">
    <property type="entry name" value="SecD_B"/>
    <property type="match status" value="1"/>
</dbReference>
<dbReference type="InterPro" id="IPR022813">
    <property type="entry name" value="SecD/SecF_arch_bac"/>
</dbReference>
<dbReference type="Gene3D" id="1.20.1640.10">
    <property type="entry name" value="Multidrug efflux transporter AcrB transmembrane domain"/>
    <property type="match status" value="1"/>
</dbReference>
<dbReference type="Pfam" id="PF21760">
    <property type="entry name" value="SecD_1st"/>
    <property type="match status" value="1"/>
</dbReference>
<evidence type="ECO:0000259" key="12">
    <source>
        <dbReference type="Pfam" id="PF22599"/>
    </source>
</evidence>
<dbReference type="InterPro" id="IPR054384">
    <property type="entry name" value="SecDF_P1_head"/>
</dbReference>
<dbReference type="GO" id="GO:0065002">
    <property type="term" value="P:intracellular protein transmembrane transport"/>
    <property type="evidence" value="ECO:0007669"/>
    <property type="project" value="UniProtKB-UniRule"/>
</dbReference>
<dbReference type="EMBL" id="JABBNT010000005">
    <property type="protein sequence ID" value="NMM46197.1"/>
    <property type="molecule type" value="Genomic_DNA"/>
</dbReference>
<name>A0A7Y0E2T4_9PROT</name>
<feature type="transmembrane region" description="Helical" evidence="9">
    <location>
        <begin position="419"/>
        <end position="438"/>
    </location>
</feature>
<comment type="caution">
    <text evidence="13">The sequence shown here is derived from an EMBL/GenBank/DDBJ whole genome shotgun (WGS) entry which is preliminary data.</text>
</comment>
<dbReference type="GO" id="GO:0005886">
    <property type="term" value="C:plasma membrane"/>
    <property type="evidence" value="ECO:0007669"/>
    <property type="project" value="UniProtKB-SubCell"/>
</dbReference>
<dbReference type="InterPro" id="IPR001036">
    <property type="entry name" value="Acrflvin-R"/>
</dbReference>
<comment type="subunit">
    <text evidence="9">Forms a complex with SecF. Part of the essential Sec protein translocation apparatus which comprises SecA, SecYEG and auxiliary proteins SecDF-YajC and YidC.</text>
</comment>
<evidence type="ECO:0000256" key="8">
    <source>
        <dbReference type="ARBA" id="ARBA00023136"/>
    </source>
</evidence>
<dbReference type="FunFam" id="1.20.1640.10:FF:000004">
    <property type="entry name" value="Protein translocase subunit SecD"/>
    <property type="match status" value="1"/>
</dbReference>
<dbReference type="PANTHER" id="PTHR30081:SF1">
    <property type="entry name" value="PROTEIN TRANSLOCASE SUBUNIT SECD"/>
    <property type="match status" value="1"/>
</dbReference>
<dbReference type="GO" id="GO:0015450">
    <property type="term" value="F:protein-transporting ATPase activity"/>
    <property type="evidence" value="ECO:0007669"/>
    <property type="project" value="InterPro"/>
</dbReference>
<feature type="domain" description="Protein export membrane protein SecD/SecF C-terminal" evidence="10">
    <location>
        <begin position="346"/>
        <end position="517"/>
    </location>
</feature>
<evidence type="ECO:0000256" key="2">
    <source>
        <dbReference type="ARBA" id="ARBA00022448"/>
    </source>
</evidence>
<reference evidence="13 14" key="1">
    <citation type="submission" date="2020-04" db="EMBL/GenBank/DDBJ databases">
        <title>Rhodospirillaceae bacterium KN72 isolated from deep sea.</title>
        <authorList>
            <person name="Zhang D.-C."/>
        </authorList>
    </citation>
    <scope>NUCLEOTIDE SEQUENCE [LARGE SCALE GENOMIC DNA]</scope>
    <source>
        <strain evidence="13 14">KN72</strain>
    </source>
</reference>
<evidence type="ECO:0000259" key="10">
    <source>
        <dbReference type="Pfam" id="PF02355"/>
    </source>
</evidence>
<dbReference type="GO" id="GO:0006605">
    <property type="term" value="P:protein targeting"/>
    <property type="evidence" value="ECO:0007669"/>
    <property type="project" value="UniProtKB-UniRule"/>
</dbReference>
<keyword evidence="5 9" id="KW-0653">Protein transport</keyword>
<dbReference type="GO" id="GO:0043952">
    <property type="term" value="P:protein transport by the Sec complex"/>
    <property type="evidence" value="ECO:0007669"/>
    <property type="project" value="UniProtKB-UniRule"/>
</dbReference>